<dbReference type="RefSeq" id="WP_012876078.1">
    <property type="nucleotide sequence ID" value="NC_013526.1"/>
</dbReference>
<dbReference type="OrthoDB" id="9757917at2"/>
<dbReference type="InterPro" id="IPR041650">
    <property type="entry name" value="HEPN_Swt1"/>
</dbReference>
<dbReference type="HOGENOM" id="CLU_010124_0_0_0"/>
<dbReference type="eggNOG" id="COG1483">
    <property type="taxonomic scope" value="Bacteria"/>
</dbReference>
<feature type="region of interest" description="Disordered" evidence="1">
    <location>
        <begin position="978"/>
        <end position="1012"/>
    </location>
</feature>
<dbReference type="Pfam" id="PF18731">
    <property type="entry name" value="HEPN_Swt1"/>
    <property type="match status" value="1"/>
</dbReference>
<gene>
    <name evidence="3" type="ordered locus">Tter_2146</name>
</gene>
<feature type="domain" description="Swt1-like HEPN" evidence="2">
    <location>
        <begin position="11"/>
        <end position="118"/>
    </location>
</feature>
<dbReference type="EMBL" id="CP001826">
    <property type="protein sequence ID" value="ACZ43047.1"/>
    <property type="molecule type" value="Genomic_DNA"/>
</dbReference>
<feature type="compositionally biased region" description="Basic and acidic residues" evidence="1">
    <location>
        <begin position="995"/>
        <end position="1009"/>
    </location>
</feature>
<evidence type="ECO:0000313" key="4">
    <source>
        <dbReference type="Proteomes" id="UP000000323"/>
    </source>
</evidence>
<reference evidence="4" key="1">
    <citation type="journal article" date="2010" name="Stand. Genomic Sci.">
        <title>Complete genome sequence of 'Thermobaculum terrenum' type strain (YNP1).</title>
        <authorList>
            <person name="Kiss H."/>
            <person name="Cleland D."/>
            <person name="Lapidus A."/>
            <person name="Lucas S."/>
            <person name="Glavina Del Rio T."/>
            <person name="Nolan M."/>
            <person name="Tice H."/>
            <person name="Han C."/>
            <person name="Goodwin L."/>
            <person name="Pitluck S."/>
            <person name="Liolios K."/>
            <person name="Ivanova N."/>
            <person name="Mavromatis K."/>
            <person name="Ovchinnikova G."/>
            <person name="Pati A."/>
            <person name="Chen A."/>
            <person name="Palaniappan K."/>
            <person name="Land M."/>
            <person name="Hauser L."/>
            <person name="Chang Y."/>
            <person name="Jeffries C."/>
            <person name="Lu M."/>
            <person name="Brettin T."/>
            <person name="Detter J."/>
            <person name="Goker M."/>
            <person name="Tindall B."/>
            <person name="Beck B."/>
            <person name="McDermott T."/>
            <person name="Woyke T."/>
            <person name="Bristow J."/>
            <person name="Eisen J."/>
            <person name="Markowitz V."/>
            <person name="Hugenholtz P."/>
            <person name="Kyrpides N."/>
            <person name="Klenk H."/>
            <person name="Cheng J."/>
        </authorList>
    </citation>
    <scope>NUCLEOTIDE SEQUENCE [LARGE SCALE GENOMIC DNA]</scope>
    <source>
        <strain evidence="4">ATCC BAA-798 / YNP1</strain>
    </source>
</reference>
<keyword evidence="4" id="KW-1185">Reference proteome</keyword>
<evidence type="ECO:0000313" key="3">
    <source>
        <dbReference type="EMBL" id="ACZ43047.1"/>
    </source>
</evidence>
<name>D1CH26_THET1</name>
<evidence type="ECO:0000256" key="1">
    <source>
        <dbReference type="SAM" id="MobiDB-lite"/>
    </source>
</evidence>
<dbReference type="Pfam" id="PF04465">
    <property type="entry name" value="DUF499"/>
    <property type="match status" value="1"/>
</dbReference>
<dbReference type="Proteomes" id="UP000000323">
    <property type="component" value="Chromosome 2"/>
</dbReference>
<dbReference type="STRING" id="525904.Tter_2146"/>
<organism evidence="3 4">
    <name type="scientific">Thermobaculum terrenum (strain ATCC BAA-798 / CCMEE 7001 / YNP1)</name>
    <dbReference type="NCBI Taxonomy" id="525904"/>
    <lineage>
        <taxon>Bacteria</taxon>
        <taxon>Bacillati</taxon>
        <taxon>Chloroflexota</taxon>
        <taxon>Chloroflexia</taxon>
        <taxon>Candidatus Thermobaculales</taxon>
        <taxon>Candidatus Thermobaculaceae</taxon>
        <taxon>Thermobaculum</taxon>
    </lineage>
</organism>
<sequence>MAASNHERVGRALQIVQRALQPYIEREMRSRFGKNWEFKAKEVLREDWTGGVNWDVQAQLKLMWELWSDVFSQQLGPAERGLVGELRGVRNNWAHQKAFTLDDAYRALDTAHRLLTAIASPEAEELDRQKQEILRMRYEQQAHSEARRIASGAIGADLDTSLPPWREVVAPHDDVAQGVYLQSEFAADLNQVYKGEASAEYGDPQLFFERTYITEGLRRLLGNALRRLSGIGGDPVVQLQTNFGGGKTHSMIALYHLFSGASPLELPGVESIVQDLGISQIPRVRRAVLVGYALSPADSTRKPDGTVVRTMWGELAWQLLGREGYELVANADSAGVNPGSDRLKELFSRAQPCLILIDEWVTFLRTLYGVSGMPAGSFDSNLSFVQSLTEAVRASERTLLVATLPASQVEVGGEGGQQALERLQRTFGRVEATWRPADMEESFEIVRRRLFKPITESNLLRRRDAVAKAFVKYYRDNRQDFPSECSEAAYEDRIKRAYPIHPELFERLYDDWAALEDFQRTRGVLRLMSAVVHHLWAKNDRSPLIMPANIPLDEQAVRSELTRYLESNWQSIIDQDIDGPGSVPVRLDLANPTFGRYSACRRVSRTIFMGSAPTYTRPNNRGIDPVRIRLGCAFPGERVAVFGDALNRLQEESSYLFYDAGRYWYGTSPTVSKIARDRASQQSDEDVLYEIERRLERQRGGRGLFVSVHVCPSSSADVPDTHDAKLVILPPRYVHSRNDDQSEAMARAREFLEYRGQQPRMNRNTLVFLAADKNGLESLKGSVRQYLAWRSIVDEAESLNLDQYGMRQAAKRKEDLEKEIEHKIPEAYCWLLIPEHSQEDRNKYQLREARISRNATLAEAASNHLQREGILLDQMAPTVLRKDLDKIPLWQGDHLSVRDLLDYYARYLYLPKVRNDDVLLDAIRLGVNRANWEETFAYAEGYDAQRNRYEGLTVNANVSPLPSGLLVKPEVAKRQLDAERAVEPAASVGETPLSQDERQRPIYDEHEGEPTLPVRESVQTKPRYRRYFGEFSLEPDSFSKQSMTVFQEVIQHVAALVGADVKITLHVDVDAPEGIPEDVRQVLSENSRTLRGKFDFSSE</sequence>
<protein>
    <recommendedName>
        <fullName evidence="2">Swt1-like HEPN domain-containing protein</fullName>
    </recommendedName>
</protein>
<dbReference type="InterPro" id="IPR007555">
    <property type="entry name" value="DUF499"/>
</dbReference>
<proteinExistence type="predicted"/>
<evidence type="ECO:0000259" key="2">
    <source>
        <dbReference type="Pfam" id="PF18731"/>
    </source>
</evidence>
<dbReference type="KEGG" id="ttr:Tter_2146"/>
<accession>D1CH26</accession>
<dbReference type="AlphaFoldDB" id="D1CH26"/>